<keyword evidence="6" id="KW-1185">Reference proteome</keyword>
<evidence type="ECO:0000313" key="6">
    <source>
        <dbReference type="Proteomes" id="UP000828390"/>
    </source>
</evidence>
<proteinExistence type="inferred from homology"/>
<dbReference type="Proteomes" id="UP000828390">
    <property type="component" value="Unassembled WGS sequence"/>
</dbReference>
<reference evidence="5" key="2">
    <citation type="submission" date="2020-11" db="EMBL/GenBank/DDBJ databases">
        <authorList>
            <person name="McCartney M.A."/>
            <person name="Auch B."/>
            <person name="Kono T."/>
            <person name="Mallez S."/>
            <person name="Becker A."/>
            <person name="Gohl D.M."/>
            <person name="Silverstein K.A.T."/>
            <person name="Koren S."/>
            <person name="Bechman K.B."/>
            <person name="Herman A."/>
            <person name="Abrahante J.E."/>
            <person name="Garbe J."/>
        </authorList>
    </citation>
    <scope>NUCLEOTIDE SEQUENCE</scope>
    <source>
        <strain evidence="5">Duluth1</strain>
        <tissue evidence="5">Whole animal</tissue>
    </source>
</reference>
<keyword evidence="3" id="KW-0964">Secreted</keyword>
<keyword evidence="4" id="KW-1015">Disulfide bond</keyword>
<evidence type="ECO:0000256" key="2">
    <source>
        <dbReference type="ARBA" id="ARBA00008712"/>
    </source>
</evidence>
<dbReference type="GO" id="GO:0005576">
    <property type="term" value="C:extracellular region"/>
    <property type="evidence" value="ECO:0007669"/>
    <property type="project" value="UniProtKB-SubCell"/>
</dbReference>
<evidence type="ECO:0000256" key="4">
    <source>
        <dbReference type="ARBA" id="ARBA00023157"/>
    </source>
</evidence>
<organism evidence="5 6">
    <name type="scientific">Dreissena polymorpha</name>
    <name type="common">Zebra mussel</name>
    <name type="synonym">Mytilus polymorpha</name>
    <dbReference type="NCBI Taxonomy" id="45954"/>
    <lineage>
        <taxon>Eukaryota</taxon>
        <taxon>Metazoa</taxon>
        <taxon>Spiralia</taxon>
        <taxon>Lophotrochozoa</taxon>
        <taxon>Mollusca</taxon>
        <taxon>Bivalvia</taxon>
        <taxon>Autobranchia</taxon>
        <taxon>Heteroconchia</taxon>
        <taxon>Euheterodonta</taxon>
        <taxon>Imparidentia</taxon>
        <taxon>Neoheterodontei</taxon>
        <taxon>Myida</taxon>
        <taxon>Dreissenoidea</taxon>
        <taxon>Dreissenidae</taxon>
        <taxon>Dreissena</taxon>
    </lineage>
</organism>
<dbReference type="Pfam" id="PF14704">
    <property type="entry name" value="DERM"/>
    <property type="match status" value="1"/>
</dbReference>
<sequence>MSGCYSTGWTNEWDGVQNYRVRDGYAMVGVHSVHDNTRQDRRFEYRICKIN</sequence>
<name>A0A9D4K292_DREPO</name>
<comment type="similarity">
    <text evidence="2">Belongs to the dermatopontin family.</text>
</comment>
<gene>
    <name evidence="5" type="ORF">DPMN_103143</name>
</gene>
<dbReference type="AlphaFoldDB" id="A0A9D4K292"/>
<reference evidence="5" key="1">
    <citation type="journal article" date="2019" name="bioRxiv">
        <title>The Genome of the Zebra Mussel, Dreissena polymorpha: A Resource for Invasive Species Research.</title>
        <authorList>
            <person name="McCartney M.A."/>
            <person name="Auch B."/>
            <person name="Kono T."/>
            <person name="Mallez S."/>
            <person name="Zhang Y."/>
            <person name="Obille A."/>
            <person name="Becker A."/>
            <person name="Abrahante J.E."/>
            <person name="Garbe J."/>
            <person name="Badalamenti J.P."/>
            <person name="Herman A."/>
            <person name="Mangelson H."/>
            <person name="Liachko I."/>
            <person name="Sullivan S."/>
            <person name="Sone E.D."/>
            <person name="Koren S."/>
            <person name="Silverstein K.A.T."/>
            <person name="Beckman K.B."/>
            <person name="Gohl D.M."/>
        </authorList>
    </citation>
    <scope>NUCLEOTIDE SEQUENCE</scope>
    <source>
        <strain evidence="5">Duluth1</strain>
        <tissue evidence="5">Whole animal</tissue>
    </source>
</reference>
<protein>
    <submittedName>
        <fullName evidence="5">Uncharacterized protein</fullName>
    </submittedName>
</protein>
<evidence type="ECO:0000256" key="1">
    <source>
        <dbReference type="ARBA" id="ARBA00004613"/>
    </source>
</evidence>
<comment type="caution">
    <text evidence="5">The sequence shown here is derived from an EMBL/GenBank/DDBJ whole genome shotgun (WGS) entry which is preliminary data.</text>
</comment>
<dbReference type="InterPro" id="IPR026645">
    <property type="entry name" value="Dermatopontin"/>
</dbReference>
<evidence type="ECO:0000313" key="5">
    <source>
        <dbReference type="EMBL" id="KAH3829912.1"/>
    </source>
</evidence>
<dbReference type="EMBL" id="JAIWYP010000004">
    <property type="protein sequence ID" value="KAH3829912.1"/>
    <property type="molecule type" value="Genomic_DNA"/>
</dbReference>
<comment type="subcellular location">
    <subcellularLocation>
        <location evidence="1">Secreted</location>
    </subcellularLocation>
</comment>
<accession>A0A9D4K292</accession>
<evidence type="ECO:0000256" key="3">
    <source>
        <dbReference type="ARBA" id="ARBA00022525"/>
    </source>
</evidence>